<gene>
    <name evidence="2" type="ORF">SETIT_4G028700v2</name>
</gene>
<evidence type="ECO:0000256" key="1">
    <source>
        <dbReference type="SAM" id="MobiDB-lite"/>
    </source>
</evidence>
<accession>A0A368QS48</accession>
<feature type="region of interest" description="Disordered" evidence="1">
    <location>
        <begin position="17"/>
        <end position="107"/>
    </location>
</feature>
<sequence length="107" mass="11009">MDTALTRISISILMAATGGAHRSSAGRRRDDTGGSPSWVSSPGRHGRLVDADPSVGPSGVGRMLLADADRVPGRASRDRRPPAPLPFRSRAAGATSSTQATGAFSKI</sequence>
<feature type="compositionally biased region" description="Low complexity" evidence="1">
    <location>
        <begin position="87"/>
        <end position="107"/>
    </location>
</feature>
<proteinExistence type="predicted"/>
<feature type="compositionally biased region" description="Basic and acidic residues" evidence="1">
    <location>
        <begin position="67"/>
        <end position="81"/>
    </location>
</feature>
<organism evidence="2">
    <name type="scientific">Setaria italica</name>
    <name type="common">Foxtail millet</name>
    <name type="synonym">Panicum italicum</name>
    <dbReference type="NCBI Taxonomy" id="4555"/>
    <lineage>
        <taxon>Eukaryota</taxon>
        <taxon>Viridiplantae</taxon>
        <taxon>Streptophyta</taxon>
        <taxon>Embryophyta</taxon>
        <taxon>Tracheophyta</taxon>
        <taxon>Spermatophyta</taxon>
        <taxon>Magnoliopsida</taxon>
        <taxon>Liliopsida</taxon>
        <taxon>Poales</taxon>
        <taxon>Poaceae</taxon>
        <taxon>PACMAD clade</taxon>
        <taxon>Panicoideae</taxon>
        <taxon>Panicodae</taxon>
        <taxon>Paniceae</taxon>
        <taxon>Cenchrinae</taxon>
        <taxon>Setaria</taxon>
    </lineage>
</organism>
<dbReference type="AlphaFoldDB" id="A0A368QS48"/>
<dbReference type="EMBL" id="CM003531">
    <property type="protein sequence ID" value="RCV20100.1"/>
    <property type="molecule type" value="Genomic_DNA"/>
</dbReference>
<protein>
    <submittedName>
        <fullName evidence="2">Uncharacterized protein</fullName>
    </submittedName>
</protein>
<evidence type="ECO:0000313" key="2">
    <source>
        <dbReference type="EMBL" id="RCV20100.1"/>
    </source>
</evidence>
<reference evidence="2" key="1">
    <citation type="journal article" date="2012" name="Nat. Biotechnol.">
        <title>Reference genome sequence of the model plant Setaria.</title>
        <authorList>
            <person name="Bennetzen J.L."/>
            <person name="Schmutz J."/>
            <person name="Wang H."/>
            <person name="Percifield R."/>
            <person name="Hawkins J."/>
            <person name="Pontaroli A.C."/>
            <person name="Estep M."/>
            <person name="Feng L."/>
            <person name="Vaughn J.N."/>
            <person name="Grimwood J."/>
            <person name="Jenkins J."/>
            <person name="Barry K."/>
            <person name="Lindquist E."/>
            <person name="Hellsten U."/>
            <person name="Deshpande S."/>
            <person name="Wang X."/>
            <person name="Wu X."/>
            <person name="Mitros T."/>
            <person name="Triplett J."/>
            <person name="Yang X."/>
            <person name="Ye C.Y."/>
            <person name="Mauro-Herrera M."/>
            <person name="Wang L."/>
            <person name="Li P."/>
            <person name="Sharma M."/>
            <person name="Sharma R."/>
            <person name="Ronald P.C."/>
            <person name="Panaud O."/>
            <person name="Kellogg E.A."/>
            <person name="Brutnell T.P."/>
            <person name="Doust A.N."/>
            <person name="Tuskan G.A."/>
            <person name="Rokhsar D."/>
            <person name="Devos K.M."/>
        </authorList>
    </citation>
    <scope>NUCLEOTIDE SEQUENCE [LARGE SCALE GENOMIC DNA]</scope>
    <source>
        <strain evidence="2">Yugu1</strain>
    </source>
</reference>
<name>A0A368QS48_SETIT</name>
<reference evidence="2" key="2">
    <citation type="submission" date="2015-07" db="EMBL/GenBank/DDBJ databases">
        <authorList>
            <person name="Noorani M."/>
        </authorList>
    </citation>
    <scope>NUCLEOTIDE SEQUENCE</scope>
    <source>
        <strain evidence="2">Yugu1</strain>
    </source>
</reference>